<organism evidence="2 3">
    <name type="scientific">Bifidobacterium primatium</name>
    <dbReference type="NCBI Taxonomy" id="2045438"/>
    <lineage>
        <taxon>Bacteria</taxon>
        <taxon>Bacillati</taxon>
        <taxon>Actinomycetota</taxon>
        <taxon>Actinomycetes</taxon>
        <taxon>Bifidobacteriales</taxon>
        <taxon>Bifidobacteriaceae</taxon>
        <taxon>Bifidobacterium</taxon>
    </lineage>
</organism>
<dbReference type="EMBL" id="PEBI01000001">
    <property type="protein sequence ID" value="PJM74140.1"/>
    <property type="molecule type" value="Genomic_DNA"/>
</dbReference>
<keyword evidence="3" id="KW-1185">Reference proteome</keyword>
<dbReference type="Pfam" id="PF12697">
    <property type="entry name" value="Abhydrolase_6"/>
    <property type="match status" value="1"/>
</dbReference>
<name>A0A2M9HBF3_9BIFI</name>
<comment type="caution">
    <text evidence="2">The sequence shown here is derived from an EMBL/GenBank/DDBJ whole genome shotgun (WGS) entry which is preliminary data.</text>
</comment>
<dbReference type="PANTHER" id="PTHR43433:SF5">
    <property type="entry name" value="AB HYDROLASE-1 DOMAIN-CONTAINING PROTEIN"/>
    <property type="match status" value="1"/>
</dbReference>
<dbReference type="PANTHER" id="PTHR43433">
    <property type="entry name" value="HYDROLASE, ALPHA/BETA FOLD FAMILY PROTEIN"/>
    <property type="match status" value="1"/>
</dbReference>
<evidence type="ECO:0000259" key="1">
    <source>
        <dbReference type="Pfam" id="PF12697"/>
    </source>
</evidence>
<evidence type="ECO:0000313" key="2">
    <source>
        <dbReference type="EMBL" id="PJM74140.1"/>
    </source>
</evidence>
<dbReference type="InterPro" id="IPR050471">
    <property type="entry name" value="AB_hydrolase"/>
</dbReference>
<sequence>MGPGCSRTCHACMVSGTMGVEATIGLPESAPPSPVGPPGAPPFISLSLLSFASLPFTASLPMSSCRTLIQPHGRRCWLRKCGVRYAERMASYRFPRIPQFGPFDTPDFLRTFGIDCSIGRFTAIGSRNLDSADRVAVFIPGFTGSKEDFIPFFPALWKALGIHEGVMDDFPDGQGGADRVSGIAGRSTAIVAYSQRGQADSVAPTDRHAYGLDDFVADGCEILERLGARDRPVDLVGHSFGGVVARRVALRRPELLRSLTVFDSGAVPVRRTPLFAAAPTLIRVFGPMLLYYAYRPKLRDEPQGDKLAELFRQNMHATSRHHLASVADFMTRFDDVTDDLRRLHDGGGNDDDDFTGGDATNRRRGLPMNIMYGVDDDVWPTAVYDREAEALGIAPIAFDDAAHIPTYDRPEEFAAALVDFWRRA</sequence>
<dbReference type="InterPro" id="IPR000073">
    <property type="entry name" value="AB_hydrolase_1"/>
</dbReference>
<dbReference type="InterPro" id="IPR029058">
    <property type="entry name" value="AB_hydrolase_fold"/>
</dbReference>
<feature type="domain" description="AB hydrolase-1" evidence="1">
    <location>
        <begin position="137"/>
        <end position="416"/>
    </location>
</feature>
<dbReference type="SUPFAM" id="SSF53474">
    <property type="entry name" value="alpha/beta-Hydrolases"/>
    <property type="match status" value="1"/>
</dbReference>
<dbReference type="AlphaFoldDB" id="A0A2M9HBF3"/>
<dbReference type="GO" id="GO:0003824">
    <property type="term" value="F:catalytic activity"/>
    <property type="evidence" value="ECO:0007669"/>
    <property type="project" value="UniProtKB-ARBA"/>
</dbReference>
<reference evidence="2 3" key="1">
    <citation type="submission" date="2017-10" db="EMBL/GenBank/DDBJ databases">
        <title>Draft genome sequences of strains TRE 1, TRE 9, TRE H and TRI 7, isolated from tamarins, belonging to four potential novel Bifidobacterium species.</title>
        <authorList>
            <person name="Mattarelli P."/>
            <person name="Modesto M."/>
            <person name="Puglisi E."/>
            <person name="Morelli L."/>
            <person name="Spezio C."/>
            <person name="Bonetti A."/>
            <person name="Sandri C."/>
        </authorList>
    </citation>
    <scope>NUCLEOTIDE SEQUENCE [LARGE SCALE GENOMIC DNA]</scope>
    <source>
        <strain evidence="3">TRE1</strain>
    </source>
</reference>
<accession>A0A2M9HBF3</accession>
<evidence type="ECO:0000313" key="3">
    <source>
        <dbReference type="Proteomes" id="UP000229095"/>
    </source>
</evidence>
<dbReference type="Gene3D" id="3.40.50.1820">
    <property type="entry name" value="alpha/beta hydrolase"/>
    <property type="match status" value="1"/>
</dbReference>
<gene>
    <name evidence="2" type="ORF">CS006_03105</name>
</gene>
<dbReference type="Proteomes" id="UP000229095">
    <property type="component" value="Unassembled WGS sequence"/>
</dbReference>
<proteinExistence type="predicted"/>
<protein>
    <recommendedName>
        <fullName evidence="1">AB hydrolase-1 domain-containing protein</fullName>
    </recommendedName>
</protein>